<evidence type="ECO:0000259" key="4">
    <source>
        <dbReference type="Pfam" id="PF00891"/>
    </source>
</evidence>
<protein>
    <recommendedName>
        <fullName evidence="4">O-methyltransferase C-terminal domain-containing protein</fullName>
    </recommendedName>
</protein>
<dbReference type="PANTHER" id="PTHR43712">
    <property type="entry name" value="PUTATIVE (AFU_ORTHOLOGUE AFUA_4G14580)-RELATED"/>
    <property type="match status" value="1"/>
</dbReference>
<name>A0AAD4HYT7_9PEZI</name>
<reference evidence="5" key="1">
    <citation type="submission" date="2023-02" db="EMBL/GenBank/DDBJ databases">
        <authorList>
            <person name="Palmer J.M."/>
        </authorList>
    </citation>
    <scope>NUCLEOTIDE SEQUENCE</scope>
    <source>
        <strain evidence="5">FW57</strain>
    </source>
</reference>
<evidence type="ECO:0000256" key="2">
    <source>
        <dbReference type="ARBA" id="ARBA00022679"/>
    </source>
</evidence>
<dbReference type="PANTHER" id="PTHR43712:SF8">
    <property type="entry name" value="O-METHYLTRANSFERASE AF390-400"/>
    <property type="match status" value="1"/>
</dbReference>
<dbReference type="GO" id="GO:0032259">
    <property type="term" value="P:methylation"/>
    <property type="evidence" value="ECO:0007669"/>
    <property type="project" value="UniProtKB-KW"/>
</dbReference>
<gene>
    <name evidence="5" type="ORF">NEMBOFW57_005752</name>
</gene>
<dbReference type="SUPFAM" id="SSF53335">
    <property type="entry name" value="S-adenosyl-L-methionine-dependent methyltransferases"/>
    <property type="match status" value="1"/>
</dbReference>
<sequence>MWFMAQVSCFTAIRLFLKWNAFEKLPVDKESAISWAELADVLRGDVALITRIGQILVAHGILKHVASGRVAHTHFSKLLLIPAERAIIELGFDVHAQSWMCMPKYFDHFGLVDPNDSRQTSMAFGEGRLGSTPFDIIYADEERRKAFIACLTVNARQNPALGKYDLDWVIKQADQSPSRALVVDVGGGDGRALMAMFKAWPNLARHRCVLEDLSEVIGEVRHAADPDLAGVQMVPADFNKEQPIKGALLYYIRQCLHNHPDDKCVALLQVLARAMAPDSRLLIVEALLDDPATTHQAALDLMMMGIAGRERTLANFEEILDKAGLRITQVLQTHELSATIECMLT</sequence>
<dbReference type="InterPro" id="IPR036390">
    <property type="entry name" value="WH_DNA-bd_sf"/>
</dbReference>
<evidence type="ECO:0000256" key="3">
    <source>
        <dbReference type="ARBA" id="ARBA00022691"/>
    </source>
</evidence>
<dbReference type="EMBL" id="JAHCVI010000002">
    <property type="protein sequence ID" value="KAG7289382.1"/>
    <property type="molecule type" value="Genomic_DNA"/>
</dbReference>
<comment type="caution">
    <text evidence="5">The sequence shown here is derived from an EMBL/GenBank/DDBJ whole genome shotgun (WGS) entry which is preliminary data.</text>
</comment>
<dbReference type="SUPFAM" id="SSF46785">
    <property type="entry name" value="Winged helix' DNA-binding domain"/>
    <property type="match status" value="1"/>
</dbReference>
<accession>A0AAD4HYT7</accession>
<feature type="domain" description="O-methyltransferase C-terminal" evidence="4">
    <location>
        <begin position="129"/>
        <end position="325"/>
    </location>
</feature>
<dbReference type="AlphaFoldDB" id="A0AAD4HYT7"/>
<dbReference type="InterPro" id="IPR016461">
    <property type="entry name" value="COMT-like"/>
</dbReference>
<keyword evidence="6" id="KW-1185">Reference proteome</keyword>
<proteinExistence type="predicted"/>
<dbReference type="Gene3D" id="1.10.10.10">
    <property type="entry name" value="Winged helix-like DNA-binding domain superfamily/Winged helix DNA-binding domain"/>
    <property type="match status" value="1"/>
</dbReference>
<keyword evidence="3" id="KW-0949">S-adenosyl-L-methionine</keyword>
<evidence type="ECO:0000313" key="6">
    <source>
        <dbReference type="Proteomes" id="UP001197093"/>
    </source>
</evidence>
<dbReference type="Gene3D" id="3.40.50.150">
    <property type="entry name" value="Vaccinia Virus protein VP39"/>
    <property type="match status" value="1"/>
</dbReference>
<evidence type="ECO:0000313" key="5">
    <source>
        <dbReference type="EMBL" id="KAG7289382.1"/>
    </source>
</evidence>
<dbReference type="GO" id="GO:0008171">
    <property type="term" value="F:O-methyltransferase activity"/>
    <property type="evidence" value="ECO:0007669"/>
    <property type="project" value="InterPro"/>
</dbReference>
<dbReference type="PROSITE" id="PS51683">
    <property type="entry name" value="SAM_OMT_II"/>
    <property type="match status" value="1"/>
</dbReference>
<dbReference type="InterPro" id="IPR001077">
    <property type="entry name" value="COMT_C"/>
</dbReference>
<keyword evidence="1" id="KW-0489">Methyltransferase</keyword>
<keyword evidence="2" id="KW-0808">Transferase</keyword>
<dbReference type="InterPro" id="IPR036388">
    <property type="entry name" value="WH-like_DNA-bd_sf"/>
</dbReference>
<dbReference type="InterPro" id="IPR029063">
    <property type="entry name" value="SAM-dependent_MTases_sf"/>
</dbReference>
<dbReference type="Proteomes" id="UP001197093">
    <property type="component" value="Unassembled WGS sequence"/>
</dbReference>
<evidence type="ECO:0000256" key="1">
    <source>
        <dbReference type="ARBA" id="ARBA00022603"/>
    </source>
</evidence>
<organism evidence="5 6">
    <name type="scientific">Staphylotrichum longicolle</name>
    <dbReference type="NCBI Taxonomy" id="669026"/>
    <lineage>
        <taxon>Eukaryota</taxon>
        <taxon>Fungi</taxon>
        <taxon>Dikarya</taxon>
        <taxon>Ascomycota</taxon>
        <taxon>Pezizomycotina</taxon>
        <taxon>Sordariomycetes</taxon>
        <taxon>Sordariomycetidae</taxon>
        <taxon>Sordariales</taxon>
        <taxon>Chaetomiaceae</taxon>
        <taxon>Staphylotrichum</taxon>
    </lineage>
</organism>
<dbReference type="Pfam" id="PF00891">
    <property type="entry name" value="Methyltransf_2"/>
    <property type="match status" value="1"/>
</dbReference>